<dbReference type="AlphaFoldDB" id="A0A6M0H047"/>
<dbReference type="RefSeq" id="WP_199869379.1">
    <property type="nucleotide sequence ID" value="NZ_JAAGPU010000005.1"/>
</dbReference>
<feature type="transmembrane region" description="Helical" evidence="1">
    <location>
        <begin position="203"/>
        <end position="222"/>
    </location>
</feature>
<organism evidence="3 4">
    <name type="scientific">Clostridium senegalense</name>
    <dbReference type="NCBI Taxonomy" id="1465809"/>
    <lineage>
        <taxon>Bacteria</taxon>
        <taxon>Bacillati</taxon>
        <taxon>Bacillota</taxon>
        <taxon>Clostridia</taxon>
        <taxon>Eubacteriales</taxon>
        <taxon>Clostridiaceae</taxon>
        <taxon>Clostridium</taxon>
    </lineage>
</organism>
<comment type="caution">
    <text evidence="3">The sequence shown here is derived from an EMBL/GenBank/DDBJ whole genome shotgun (WGS) entry which is preliminary data.</text>
</comment>
<dbReference type="Proteomes" id="UP000481872">
    <property type="component" value="Unassembled WGS sequence"/>
</dbReference>
<feature type="transmembrane region" description="Helical" evidence="1">
    <location>
        <begin position="105"/>
        <end position="130"/>
    </location>
</feature>
<dbReference type="GO" id="GO:0008237">
    <property type="term" value="F:metallopeptidase activity"/>
    <property type="evidence" value="ECO:0007669"/>
    <property type="project" value="UniProtKB-KW"/>
</dbReference>
<name>A0A6M0H047_9CLOT</name>
<feature type="transmembrane region" description="Helical" evidence="1">
    <location>
        <begin position="178"/>
        <end position="197"/>
    </location>
</feature>
<feature type="transmembrane region" description="Helical" evidence="1">
    <location>
        <begin position="234"/>
        <end position="259"/>
    </location>
</feature>
<feature type="transmembrane region" description="Helical" evidence="1">
    <location>
        <begin position="21"/>
        <end position="51"/>
    </location>
</feature>
<dbReference type="GO" id="GO:0004175">
    <property type="term" value="F:endopeptidase activity"/>
    <property type="evidence" value="ECO:0007669"/>
    <property type="project" value="UniProtKB-ARBA"/>
</dbReference>
<dbReference type="PANTHER" id="PTHR39430:SF1">
    <property type="entry name" value="PROTEASE"/>
    <property type="match status" value="1"/>
</dbReference>
<feature type="transmembrane region" description="Helical" evidence="1">
    <location>
        <begin position="63"/>
        <end position="84"/>
    </location>
</feature>
<reference evidence="3 4" key="1">
    <citation type="submission" date="2020-02" db="EMBL/GenBank/DDBJ databases">
        <title>Genome assembly of a novel Clostridium senegalense strain.</title>
        <authorList>
            <person name="Gupta T.B."/>
            <person name="Jauregui R."/>
            <person name="Maclean P."/>
            <person name="Nawarathana A."/>
            <person name="Brightwell G."/>
        </authorList>
    </citation>
    <scope>NUCLEOTIDE SEQUENCE [LARGE SCALE GENOMIC DNA]</scope>
    <source>
        <strain evidence="3 4">AGRFS4</strain>
    </source>
</reference>
<protein>
    <submittedName>
        <fullName evidence="3">CPBP family intramembrane metalloprotease</fullName>
    </submittedName>
</protein>
<accession>A0A6M0H047</accession>
<keyword evidence="1" id="KW-1133">Transmembrane helix</keyword>
<keyword evidence="1" id="KW-0472">Membrane</keyword>
<keyword evidence="3" id="KW-0645">Protease</keyword>
<dbReference type="GO" id="GO:0080120">
    <property type="term" value="P:CAAX-box protein maturation"/>
    <property type="evidence" value="ECO:0007669"/>
    <property type="project" value="UniProtKB-ARBA"/>
</dbReference>
<keyword evidence="4" id="KW-1185">Reference proteome</keyword>
<dbReference type="PANTHER" id="PTHR39430">
    <property type="entry name" value="MEMBRANE-ASSOCIATED PROTEASE-RELATED"/>
    <property type="match status" value="1"/>
</dbReference>
<feature type="domain" description="CAAX prenyl protease 2/Lysostaphin resistance protein A-like" evidence="2">
    <location>
        <begin position="147"/>
        <end position="239"/>
    </location>
</feature>
<keyword evidence="3" id="KW-0482">Metalloprotease</keyword>
<dbReference type="GO" id="GO:0006508">
    <property type="term" value="P:proteolysis"/>
    <property type="evidence" value="ECO:0007669"/>
    <property type="project" value="UniProtKB-KW"/>
</dbReference>
<evidence type="ECO:0000259" key="2">
    <source>
        <dbReference type="Pfam" id="PF02517"/>
    </source>
</evidence>
<keyword evidence="3" id="KW-0378">Hydrolase</keyword>
<feature type="transmembrane region" description="Helical" evidence="1">
    <location>
        <begin position="279"/>
        <end position="297"/>
    </location>
</feature>
<proteinExistence type="predicted"/>
<evidence type="ECO:0000313" key="3">
    <source>
        <dbReference type="EMBL" id="NEU04170.1"/>
    </source>
</evidence>
<evidence type="ECO:0000313" key="4">
    <source>
        <dbReference type="Proteomes" id="UP000481872"/>
    </source>
</evidence>
<dbReference type="EMBL" id="JAAGPU010000005">
    <property type="protein sequence ID" value="NEU04170.1"/>
    <property type="molecule type" value="Genomic_DNA"/>
</dbReference>
<sequence>MLINNNESLFLKAKKSKKLGNIIWTPILAEIMIEFGGFLGWIAAIILFKFFTTLGLNTNDNKLLILFLDLSGFLFISLVVFFRVKFIEKRDISDLGLNKENSIRNYLKGFLLGSVMMCTIAFILYILGYATLETNSIQNVGISAITSILIILPGWIIQSASEEIVARGWLMNILGAKYDGLVGLIVSSIYFGLIHLFNPNINVLAIVNIILSGFTFGLYVIYTGNLWGACGLHAAWNFMQGNIFGFEVSGLDTSVGTLIDLKLKDNSIVSGGVFGPEAGLVATFIEIIVIIGFIYLIRKNKMKKV</sequence>
<feature type="transmembrane region" description="Helical" evidence="1">
    <location>
        <begin position="136"/>
        <end position="157"/>
    </location>
</feature>
<evidence type="ECO:0000256" key="1">
    <source>
        <dbReference type="SAM" id="Phobius"/>
    </source>
</evidence>
<dbReference type="Pfam" id="PF02517">
    <property type="entry name" value="Rce1-like"/>
    <property type="match status" value="1"/>
</dbReference>
<gene>
    <name evidence="3" type="ORF">G3M99_04710</name>
</gene>
<keyword evidence="1" id="KW-0812">Transmembrane</keyword>
<dbReference type="InterPro" id="IPR003675">
    <property type="entry name" value="Rce1/LyrA-like_dom"/>
</dbReference>